<evidence type="ECO:0000313" key="4">
    <source>
        <dbReference type="Proteomes" id="UP000236333"/>
    </source>
</evidence>
<keyword evidence="1" id="KW-0863">Zinc-finger</keyword>
<accession>A0A2J8A4L2</accession>
<dbReference type="InterPro" id="IPR013083">
    <property type="entry name" value="Znf_RING/FYVE/PHD"/>
</dbReference>
<dbReference type="PANTHER" id="PTHR22696">
    <property type="entry name" value="E3 UBIQUITIN-PROTEIN LIGASE RNF26"/>
    <property type="match status" value="1"/>
</dbReference>
<dbReference type="PANTHER" id="PTHR22696:SF1">
    <property type="entry name" value="E3 UBIQUITIN-PROTEIN LIGASE RNF26"/>
    <property type="match status" value="1"/>
</dbReference>
<dbReference type="GO" id="GO:0016567">
    <property type="term" value="P:protein ubiquitination"/>
    <property type="evidence" value="ECO:0007669"/>
    <property type="project" value="TreeGrafter"/>
</dbReference>
<dbReference type="Pfam" id="PF13920">
    <property type="entry name" value="zf-C3HC4_3"/>
    <property type="match status" value="1"/>
</dbReference>
<comment type="caution">
    <text evidence="3">The sequence shown here is derived from an EMBL/GenBank/DDBJ whole genome shotgun (WGS) entry which is preliminary data.</text>
</comment>
<dbReference type="EMBL" id="PGGS01000179">
    <property type="protein sequence ID" value="PNH07448.1"/>
    <property type="molecule type" value="Genomic_DNA"/>
</dbReference>
<evidence type="ECO:0000256" key="1">
    <source>
        <dbReference type="PROSITE-ProRule" id="PRU00175"/>
    </source>
</evidence>
<keyword evidence="1" id="KW-0862">Zinc</keyword>
<dbReference type="GO" id="GO:0061630">
    <property type="term" value="F:ubiquitin protein ligase activity"/>
    <property type="evidence" value="ECO:0007669"/>
    <property type="project" value="TreeGrafter"/>
</dbReference>
<evidence type="ECO:0000313" key="3">
    <source>
        <dbReference type="EMBL" id="PNH07448.1"/>
    </source>
</evidence>
<evidence type="ECO:0000259" key="2">
    <source>
        <dbReference type="PROSITE" id="PS50089"/>
    </source>
</evidence>
<dbReference type="GO" id="GO:0006511">
    <property type="term" value="P:ubiquitin-dependent protein catabolic process"/>
    <property type="evidence" value="ECO:0007669"/>
    <property type="project" value="TreeGrafter"/>
</dbReference>
<keyword evidence="1" id="KW-0479">Metal-binding</keyword>
<feature type="domain" description="RING-type" evidence="2">
    <location>
        <begin position="100"/>
        <end position="139"/>
    </location>
</feature>
<protein>
    <submittedName>
        <fullName evidence="3">E3 ubiquitin-protein ligase</fullName>
    </submittedName>
</protein>
<reference evidence="3 4" key="1">
    <citation type="journal article" date="2017" name="Mol. Biol. Evol.">
        <title>The 4-celled Tetrabaena socialis nuclear genome reveals the essential components for genetic control of cell number at the origin of multicellularity in the volvocine lineage.</title>
        <authorList>
            <person name="Featherston J."/>
            <person name="Arakaki Y."/>
            <person name="Hanschen E.R."/>
            <person name="Ferris P.J."/>
            <person name="Michod R.E."/>
            <person name="Olson B.J.S.C."/>
            <person name="Nozaki H."/>
            <person name="Durand P.M."/>
        </authorList>
    </citation>
    <scope>NUCLEOTIDE SEQUENCE [LARGE SCALE GENOMIC DNA]</scope>
    <source>
        <strain evidence="3 4">NIES-571</strain>
    </source>
</reference>
<dbReference type="PROSITE" id="PS50089">
    <property type="entry name" value="ZF_RING_2"/>
    <property type="match status" value="1"/>
</dbReference>
<gene>
    <name evidence="3" type="ORF">TSOC_006097</name>
</gene>
<proteinExistence type="predicted"/>
<dbReference type="OrthoDB" id="1711136at2759"/>
<dbReference type="InterPro" id="IPR001841">
    <property type="entry name" value="Znf_RING"/>
</dbReference>
<dbReference type="GO" id="GO:0008270">
    <property type="term" value="F:zinc ion binding"/>
    <property type="evidence" value="ECO:0007669"/>
    <property type="project" value="UniProtKB-KW"/>
</dbReference>
<name>A0A2J8A4L2_9CHLO</name>
<dbReference type="SUPFAM" id="SSF57850">
    <property type="entry name" value="RING/U-box"/>
    <property type="match status" value="1"/>
</dbReference>
<sequence length="149" mass="15513">MGIEHIDTFAGPRRVGLLAFLAAAGRGRHPSPGASYSPRAVQVDVTQALRRGGAVWHGGLAHRAQGARGPDELSPDATALLEPSEHQLSPHEPLDDESACIACMASVRSTILIPCGHMVLCAACAAHVMGHSGVCPMCRTHVSSHVTVS</sequence>
<dbReference type="Proteomes" id="UP000236333">
    <property type="component" value="Unassembled WGS sequence"/>
</dbReference>
<keyword evidence="4" id="KW-1185">Reference proteome</keyword>
<dbReference type="Gene3D" id="3.30.40.10">
    <property type="entry name" value="Zinc/RING finger domain, C3HC4 (zinc finger)"/>
    <property type="match status" value="1"/>
</dbReference>
<organism evidence="3 4">
    <name type="scientific">Tetrabaena socialis</name>
    <dbReference type="NCBI Taxonomy" id="47790"/>
    <lineage>
        <taxon>Eukaryota</taxon>
        <taxon>Viridiplantae</taxon>
        <taxon>Chlorophyta</taxon>
        <taxon>core chlorophytes</taxon>
        <taxon>Chlorophyceae</taxon>
        <taxon>CS clade</taxon>
        <taxon>Chlamydomonadales</taxon>
        <taxon>Tetrabaenaceae</taxon>
        <taxon>Tetrabaena</taxon>
    </lineage>
</organism>
<dbReference type="AlphaFoldDB" id="A0A2J8A4L2"/>